<feature type="non-terminal residue" evidence="2">
    <location>
        <position position="307"/>
    </location>
</feature>
<dbReference type="EMBL" id="JAFCMP010000079">
    <property type="protein sequence ID" value="KAG5188058.1"/>
    <property type="molecule type" value="Genomic_DNA"/>
</dbReference>
<keyword evidence="3" id="KW-1185">Reference proteome</keyword>
<feature type="region of interest" description="Disordered" evidence="1">
    <location>
        <begin position="54"/>
        <end position="99"/>
    </location>
</feature>
<comment type="caution">
    <text evidence="2">The sequence shown here is derived from an EMBL/GenBank/DDBJ whole genome shotgun (WGS) entry which is preliminary data.</text>
</comment>
<proteinExistence type="predicted"/>
<feature type="region of interest" description="Disordered" evidence="1">
    <location>
        <begin position="238"/>
        <end position="291"/>
    </location>
</feature>
<evidence type="ECO:0000313" key="3">
    <source>
        <dbReference type="Proteomes" id="UP000664859"/>
    </source>
</evidence>
<accession>A0A835ZFK3</accession>
<organism evidence="2 3">
    <name type="scientific">Tribonema minus</name>
    <dbReference type="NCBI Taxonomy" id="303371"/>
    <lineage>
        <taxon>Eukaryota</taxon>
        <taxon>Sar</taxon>
        <taxon>Stramenopiles</taxon>
        <taxon>Ochrophyta</taxon>
        <taxon>PX clade</taxon>
        <taxon>Xanthophyceae</taxon>
        <taxon>Tribonematales</taxon>
        <taxon>Tribonemataceae</taxon>
        <taxon>Tribonema</taxon>
    </lineage>
</organism>
<evidence type="ECO:0000313" key="2">
    <source>
        <dbReference type="EMBL" id="KAG5188058.1"/>
    </source>
</evidence>
<evidence type="ECO:0000256" key="1">
    <source>
        <dbReference type="SAM" id="MobiDB-lite"/>
    </source>
</evidence>
<feature type="compositionally biased region" description="Polar residues" evidence="1">
    <location>
        <begin position="173"/>
        <end position="192"/>
    </location>
</feature>
<name>A0A835ZFK3_9STRA</name>
<protein>
    <submittedName>
        <fullName evidence="2">Uncharacterized protein</fullName>
    </submittedName>
</protein>
<dbReference type="AlphaFoldDB" id="A0A835ZFK3"/>
<sequence>TGELYDVRELDGTAPYRYSILPSNLRVPRKARDILGINHKKTRVHSKAARVMGHRRARSRSVAQLPPVEEELSKADSSSATEEKDSASEARPATAAKRATRVSIGVRLVRRVVSMGDVRTAPAGGRVAATVRQEPAARRRRHTLGITSVAWERPKPRPIPSKPKVEAGEHSASWVSPLSPLSPNTEPASSVPVTPEPAEHAALTRARRDSDDSLYEYSDDDAVVIGDLDDEALARKIAELPPPPPAQGRSSRKRPATQLPANPPMPPARVIAKKASEKKMATRSSPGSGLSRLADFFIRTNRGPMGA</sequence>
<feature type="region of interest" description="Disordered" evidence="1">
    <location>
        <begin position="126"/>
        <end position="214"/>
    </location>
</feature>
<reference evidence="2" key="1">
    <citation type="submission" date="2021-02" db="EMBL/GenBank/DDBJ databases">
        <title>First Annotated Genome of the Yellow-green Alga Tribonema minus.</title>
        <authorList>
            <person name="Mahan K.M."/>
        </authorList>
    </citation>
    <scope>NUCLEOTIDE SEQUENCE</scope>
    <source>
        <strain evidence="2">UTEX B ZZ1240</strain>
    </source>
</reference>
<gene>
    <name evidence="2" type="ORF">JKP88DRAFT_218467</name>
</gene>
<dbReference type="Proteomes" id="UP000664859">
    <property type="component" value="Unassembled WGS sequence"/>
</dbReference>
<dbReference type="OrthoDB" id="10327398at2759"/>